<gene>
    <name evidence="4" type="ORF">VNO77_02636</name>
</gene>
<protein>
    <recommendedName>
        <fullName evidence="3">BTB domain-containing protein</fullName>
    </recommendedName>
</protein>
<evidence type="ECO:0000313" key="4">
    <source>
        <dbReference type="EMBL" id="KAK7360628.1"/>
    </source>
</evidence>
<dbReference type="PANTHER" id="PTHR46710:SF11">
    <property type="entry name" value="ARMADILLO BTB ARABIDOPSIS PROTEIN 1"/>
    <property type="match status" value="1"/>
</dbReference>
<dbReference type="AlphaFoldDB" id="A0AAN9MYD1"/>
<dbReference type="InterPro" id="IPR044282">
    <property type="entry name" value="ABAP1/ARIA"/>
</dbReference>
<dbReference type="PANTHER" id="PTHR46710">
    <property type="entry name" value="ARM REPEAT PROTEIN INTERACTING WITH ABF2"/>
    <property type="match status" value="1"/>
</dbReference>
<keyword evidence="5" id="KW-1185">Reference proteome</keyword>
<feature type="domain" description="BTB" evidence="3">
    <location>
        <begin position="79"/>
        <end position="123"/>
    </location>
</feature>
<evidence type="ECO:0000259" key="3">
    <source>
        <dbReference type="Pfam" id="PF00651"/>
    </source>
</evidence>
<evidence type="ECO:0000313" key="5">
    <source>
        <dbReference type="Proteomes" id="UP001367508"/>
    </source>
</evidence>
<reference evidence="4 5" key="1">
    <citation type="submission" date="2024-01" db="EMBL/GenBank/DDBJ databases">
        <title>The genomes of 5 underutilized Papilionoideae crops provide insights into root nodulation and disease resistanc.</title>
        <authorList>
            <person name="Jiang F."/>
        </authorList>
    </citation>
    <scope>NUCLEOTIDE SEQUENCE [LARGE SCALE GENOMIC DNA]</scope>
    <source>
        <strain evidence="4">LVBAO_FW01</strain>
        <tissue evidence="4">Leaves</tissue>
    </source>
</reference>
<dbReference type="GO" id="GO:0012505">
    <property type="term" value="C:endomembrane system"/>
    <property type="evidence" value="ECO:0007669"/>
    <property type="project" value="UniProtKB-SubCell"/>
</dbReference>
<sequence>MFRLENHKIHYEVVGVIGNQVHFSPDIKKDVLLVGALQLVIELLSKDAKKIRGKDERASIETTDISYALDRKRCPETYREREAKHIGIPNIKWDVFELMMRFTYNGTVDVSLEIVGDLLKVAD</sequence>
<name>A0AAN9MYD1_CANGL</name>
<comment type="subcellular location">
    <subcellularLocation>
        <location evidence="1">Endomembrane system</location>
        <topology evidence="1">Peripheral membrane protein</topology>
    </subcellularLocation>
</comment>
<accession>A0AAN9MYD1</accession>
<evidence type="ECO:0000256" key="2">
    <source>
        <dbReference type="ARBA" id="ARBA00004906"/>
    </source>
</evidence>
<dbReference type="InterPro" id="IPR011333">
    <property type="entry name" value="SKP1/BTB/POZ_sf"/>
</dbReference>
<dbReference type="Proteomes" id="UP001367508">
    <property type="component" value="Unassembled WGS sequence"/>
</dbReference>
<evidence type="ECO:0000256" key="1">
    <source>
        <dbReference type="ARBA" id="ARBA00004184"/>
    </source>
</evidence>
<organism evidence="4 5">
    <name type="scientific">Canavalia gladiata</name>
    <name type="common">Sword bean</name>
    <name type="synonym">Dolichos gladiatus</name>
    <dbReference type="NCBI Taxonomy" id="3824"/>
    <lineage>
        <taxon>Eukaryota</taxon>
        <taxon>Viridiplantae</taxon>
        <taxon>Streptophyta</taxon>
        <taxon>Embryophyta</taxon>
        <taxon>Tracheophyta</taxon>
        <taxon>Spermatophyta</taxon>
        <taxon>Magnoliopsida</taxon>
        <taxon>eudicotyledons</taxon>
        <taxon>Gunneridae</taxon>
        <taxon>Pentapetalae</taxon>
        <taxon>rosids</taxon>
        <taxon>fabids</taxon>
        <taxon>Fabales</taxon>
        <taxon>Fabaceae</taxon>
        <taxon>Papilionoideae</taxon>
        <taxon>50 kb inversion clade</taxon>
        <taxon>NPAAA clade</taxon>
        <taxon>indigoferoid/millettioid clade</taxon>
        <taxon>Phaseoleae</taxon>
        <taxon>Canavalia</taxon>
    </lineage>
</organism>
<dbReference type="InterPro" id="IPR000210">
    <property type="entry name" value="BTB/POZ_dom"/>
</dbReference>
<comment type="caution">
    <text evidence="4">The sequence shown here is derived from an EMBL/GenBank/DDBJ whole genome shotgun (WGS) entry which is preliminary data.</text>
</comment>
<comment type="pathway">
    <text evidence="2">Protein modification; protein ubiquitination.</text>
</comment>
<dbReference type="Gene3D" id="3.30.710.10">
    <property type="entry name" value="Potassium Channel Kv1.1, Chain A"/>
    <property type="match status" value="1"/>
</dbReference>
<dbReference type="Pfam" id="PF00651">
    <property type="entry name" value="BTB"/>
    <property type="match status" value="1"/>
</dbReference>
<proteinExistence type="predicted"/>
<dbReference type="SUPFAM" id="SSF54695">
    <property type="entry name" value="POZ domain"/>
    <property type="match status" value="1"/>
</dbReference>
<dbReference type="EMBL" id="JAYMYQ010000001">
    <property type="protein sequence ID" value="KAK7360628.1"/>
    <property type="molecule type" value="Genomic_DNA"/>
</dbReference>